<protein>
    <submittedName>
        <fullName evidence="2">Uncharacterized protein</fullName>
    </submittedName>
</protein>
<sequence length="124" mass="14232">MAHWFGSCFCGINRQKLKIRSFFGSGQGRKSKVKTTKLKSSSYISKKSSTVHYLSHHEFWKAYWEDEDEDAQHTSERSMILMKLSLVLIILAATGKLGATIFTTSLLYIVGFFRNQITNSWKKS</sequence>
<keyword evidence="1" id="KW-0812">Transmembrane</keyword>
<reference evidence="2 3" key="1">
    <citation type="submission" date="2024-01" db="EMBL/GenBank/DDBJ databases">
        <title>Genome assemblies of Stephania.</title>
        <authorList>
            <person name="Yang L."/>
        </authorList>
    </citation>
    <scope>NUCLEOTIDE SEQUENCE [LARGE SCALE GENOMIC DNA]</scope>
    <source>
        <strain evidence="2">QJT</strain>
        <tissue evidence="2">Leaf</tissue>
    </source>
</reference>
<dbReference type="AlphaFoldDB" id="A0AAP0E6X3"/>
<keyword evidence="3" id="KW-1185">Reference proteome</keyword>
<organism evidence="2 3">
    <name type="scientific">Stephania japonica</name>
    <dbReference type="NCBI Taxonomy" id="461633"/>
    <lineage>
        <taxon>Eukaryota</taxon>
        <taxon>Viridiplantae</taxon>
        <taxon>Streptophyta</taxon>
        <taxon>Embryophyta</taxon>
        <taxon>Tracheophyta</taxon>
        <taxon>Spermatophyta</taxon>
        <taxon>Magnoliopsida</taxon>
        <taxon>Ranunculales</taxon>
        <taxon>Menispermaceae</taxon>
        <taxon>Menispermoideae</taxon>
        <taxon>Cissampelideae</taxon>
        <taxon>Stephania</taxon>
    </lineage>
</organism>
<feature type="transmembrane region" description="Helical" evidence="1">
    <location>
        <begin position="86"/>
        <end position="113"/>
    </location>
</feature>
<comment type="caution">
    <text evidence="2">The sequence shown here is derived from an EMBL/GenBank/DDBJ whole genome shotgun (WGS) entry which is preliminary data.</text>
</comment>
<accession>A0AAP0E6X3</accession>
<evidence type="ECO:0000313" key="2">
    <source>
        <dbReference type="EMBL" id="KAK9085457.1"/>
    </source>
</evidence>
<keyword evidence="1" id="KW-1133">Transmembrane helix</keyword>
<keyword evidence="1" id="KW-0472">Membrane</keyword>
<evidence type="ECO:0000256" key="1">
    <source>
        <dbReference type="SAM" id="Phobius"/>
    </source>
</evidence>
<dbReference type="Proteomes" id="UP001417504">
    <property type="component" value="Unassembled WGS sequence"/>
</dbReference>
<evidence type="ECO:0000313" key="3">
    <source>
        <dbReference type="Proteomes" id="UP001417504"/>
    </source>
</evidence>
<dbReference type="EMBL" id="JBBNAE010000011">
    <property type="protein sequence ID" value="KAK9085457.1"/>
    <property type="molecule type" value="Genomic_DNA"/>
</dbReference>
<proteinExistence type="predicted"/>
<gene>
    <name evidence="2" type="ORF">Sjap_025868</name>
</gene>
<name>A0AAP0E6X3_9MAGN</name>